<comment type="subcellular location">
    <subcellularLocation>
        <location evidence="1 6">Secreted</location>
    </subcellularLocation>
</comment>
<dbReference type="GO" id="GO:0060320">
    <property type="term" value="P:rejection of self pollen"/>
    <property type="evidence" value="ECO:0007669"/>
    <property type="project" value="UniProtKB-KW"/>
</dbReference>
<protein>
    <recommendedName>
        <fullName evidence="6">S-protein homolog</fullName>
    </recommendedName>
</protein>
<proteinExistence type="inferred from homology"/>
<dbReference type="InterPro" id="IPR003439">
    <property type="entry name" value="ABC_transporter-like_ATP-bd"/>
</dbReference>
<evidence type="ECO:0000259" key="7">
    <source>
        <dbReference type="Pfam" id="PF00005"/>
    </source>
</evidence>
<keyword evidence="4 6" id="KW-0964">Secreted</keyword>
<evidence type="ECO:0000313" key="9">
    <source>
        <dbReference type="Proteomes" id="UP000245207"/>
    </source>
</evidence>
<evidence type="ECO:0000256" key="1">
    <source>
        <dbReference type="ARBA" id="ARBA00004613"/>
    </source>
</evidence>
<comment type="similarity">
    <text evidence="2 6">Belongs to the plant self-incompatibility (S1) protein family.</text>
</comment>
<dbReference type="EMBL" id="PKPP01001952">
    <property type="protein sequence ID" value="PWA78717.1"/>
    <property type="molecule type" value="Genomic_DNA"/>
</dbReference>
<dbReference type="AlphaFoldDB" id="A0A2U1NZ17"/>
<comment type="caution">
    <text evidence="8">The sequence shown here is derived from an EMBL/GenBank/DDBJ whole genome shotgun (WGS) entry which is preliminary data.</text>
</comment>
<reference evidence="8 9" key="1">
    <citation type="journal article" date="2018" name="Mol. Plant">
        <title>The genome of Artemisia annua provides insight into the evolution of Asteraceae family and artemisinin biosynthesis.</title>
        <authorList>
            <person name="Shen Q."/>
            <person name="Zhang L."/>
            <person name="Liao Z."/>
            <person name="Wang S."/>
            <person name="Yan T."/>
            <person name="Shi P."/>
            <person name="Liu M."/>
            <person name="Fu X."/>
            <person name="Pan Q."/>
            <person name="Wang Y."/>
            <person name="Lv Z."/>
            <person name="Lu X."/>
            <person name="Zhang F."/>
            <person name="Jiang W."/>
            <person name="Ma Y."/>
            <person name="Chen M."/>
            <person name="Hao X."/>
            <person name="Li L."/>
            <person name="Tang Y."/>
            <person name="Lv G."/>
            <person name="Zhou Y."/>
            <person name="Sun X."/>
            <person name="Brodelius P.E."/>
            <person name="Rose J.K.C."/>
            <person name="Tang K."/>
        </authorList>
    </citation>
    <scope>NUCLEOTIDE SEQUENCE [LARGE SCALE GENOMIC DNA]</scope>
    <source>
        <strain evidence="9">cv. Huhao1</strain>
        <tissue evidence="8">Leaf</tissue>
    </source>
</reference>
<evidence type="ECO:0000256" key="5">
    <source>
        <dbReference type="ARBA" id="ARBA00022729"/>
    </source>
</evidence>
<dbReference type="GO" id="GO:0016887">
    <property type="term" value="F:ATP hydrolysis activity"/>
    <property type="evidence" value="ECO:0007669"/>
    <property type="project" value="InterPro"/>
</dbReference>
<sequence length="159" mass="18116">MVGRWGPRTHCANGSGKSTFLRMLAGFSKPSAGEILWNCHDITESGQPVLTPPKSTVNEILQKYTMFILNDEIDSLYVRCKSRDNELGDQDLLPAQSYNWSFRMNFWGMTLFNCDFCSMTPYDTLSKECRKLEEKYLLKKEAEVEVPPVAAVVSEDEKT</sequence>
<evidence type="ECO:0000256" key="4">
    <source>
        <dbReference type="ARBA" id="ARBA00022525"/>
    </source>
</evidence>
<dbReference type="GO" id="GO:0005524">
    <property type="term" value="F:ATP binding"/>
    <property type="evidence" value="ECO:0007669"/>
    <property type="project" value="InterPro"/>
</dbReference>
<dbReference type="InterPro" id="IPR027417">
    <property type="entry name" value="P-loop_NTPase"/>
</dbReference>
<dbReference type="Proteomes" id="UP000245207">
    <property type="component" value="Unassembled WGS sequence"/>
</dbReference>
<keyword evidence="3 6" id="KW-0713">Self-incompatibility</keyword>
<dbReference type="OrthoDB" id="1727555at2759"/>
<dbReference type="PANTHER" id="PTHR31232:SF155">
    <property type="entry name" value="PLANT SELF-INCOMPATIBILITY PROTEIN S1 FAMILY"/>
    <property type="match status" value="1"/>
</dbReference>
<gene>
    <name evidence="8" type="ORF">CTI12_AA098790</name>
</gene>
<accession>A0A2U1NZ17</accession>
<name>A0A2U1NZ17_ARTAN</name>
<dbReference type="Pfam" id="PF00005">
    <property type="entry name" value="ABC_tran"/>
    <property type="match status" value="1"/>
</dbReference>
<evidence type="ECO:0000256" key="3">
    <source>
        <dbReference type="ARBA" id="ARBA00022471"/>
    </source>
</evidence>
<evidence type="ECO:0000256" key="6">
    <source>
        <dbReference type="RuleBase" id="RU367044"/>
    </source>
</evidence>
<dbReference type="GO" id="GO:0005576">
    <property type="term" value="C:extracellular region"/>
    <property type="evidence" value="ECO:0007669"/>
    <property type="project" value="UniProtKB-SubCell"/>
</dbReference>
<dbReference type="Pfam" id="PF05938">
    <property type="entry name" value="Self-incomp_S1"/>
    <property type="match status" value="1"/>
</dbReference>
<evidence type="ECO:0000313" key="8">
    <source>
        <dbReference type="EMBL" id="PWA78717.1"/>
    </source>
</evidence>
<dbReference type="SUPFAM" id="SSF52540">
    <property type="entry name" value="P-loop containing nucleoside triphosphate hydrolases"/>
    <property type="match status" value="1"/>
</dbReference>
<evidence type="ECO:0000256" key="2">
    <source>
        <dbReference type="ARBA" id="ARBA00005581"/>
    </source>
</evidence>
<dbReference type="PANTHER" id="PTHR31232">
    <property type="match status" value="1"/>
</dbReference>
<dbReference type="Gene3D" id="3.40.50.300">
    <property type="entry name" value="P-loop containing nucleotide triphosphate hydrolases"/>
    <property type="match status" value="1"/>
</dbReference>
<organism evidence="8 9">
    <name type="scientific">Artemisia annua</name>
    <name type="common">Sweet wormwood</name>
    <dbReference type="NCBI Taxonomy" id="35608"/>
    <lineage>
        <taxon>Eukaryota</taxon>
        <taxon>Viridiplantae</taxon>
        <taxon>Streptophyta</taxon>
        <taxon>Embryophyta</taxon>
        <taxon>Tracheophyta</taxon>
        <taxon>Spermatophyta</taxon>
        <taxon>Magnoliopsida</taxon>
        <taxon>eudicotyledons</taxon>
        <taxon>Gunneridae</taxon>
        <taxon>Pentapetalae</taxon>
        <taxon>asterids</taxon>
        <taxon>campanulids</taxon>
        <taxon>Asterales</taxon>
        <taxon>Asteraceae</taxon>
        <taxon>Asteroideae</taxon>
        <taxon>Anthemideae</taxon>
        <taxon>Artemisiinae</taxon>
        <taxon>Artemisia</taxon>
    </lineage>
</organism>
<keyword evidence="5" id="KW-0732">Signal</keyword>
<feature type="domain" description="ABC transporter" evidence="7">
    <location>
        <begin position="13"/>
        <end position="58"/>
    </location>
</feature>
<dbReference type="STRING" id="35608.A0A2U1NZ17"/>
<dbReference type="InterPro" id="IPR010264">
    <property type="entry name" value="Self-incomp_S1"/>
</dbReference>
<keyword evidence="9" id="KW-1185">Reference proteome</keyword>